<dbReference type="STRING" id="262004.SAMN04489796_112104"/>
<accession>A0A1G8LDW1</accession>
<gene>
    <name evidence="10" type="ORF">SAMN04489796_112104</name>
</gene>
<protein>
    <submittedName>
        <fullName evidence="10">Membrane fusion protein, Cu(I)/Ag(I) efflux system</fullName>
    </submittedName>
</protein>
<evidence type="ECO:0000259" key="7">
    <source>
        <dbReference type="Pfam" id="PF25919"/>
    </source>
</evidence>
<dbReference type="Pfam" id="PF25954">
    <property type="entry name" value="Beta-barrel_RND_2"/>
    <property type="match status" value="1"/>
</dbReference>
<dbReference type="PANTHER" id="PTHR30097">
    <property type="entry name" value="CATION EFFLUX SYSTEM PROTEIN CUSB"/>
    <property type="match status" value="1"/>
</dbReference>
<keyword evidence="3" id="KW-0472">Membrane</keyword>
<dbReference type="Pfam" id="PF25869">
    <property type="entry name" value="3HB_CusB"/>
    <property type="match status" value="1"/>
</dbReference>
<keyword evidence="11" id="KW-1185">Reference proteome</keyword>
<dbReference type="OrthoDB" id="9806939at2"/>
<dbReference type="InterPro" id="IPR058791">
    <property type="entry name" value="3HB_CusB"/>
</dbReference>
<evidence type="ECO:0000313" key="11">
    <source>
        <dbReference type="Proteomes" id="UP000199492"/>
    </source>
</evidence>
<evidence type="ECO:0000259" key="5">
    <source>
        <dbReference type="Pfam" id="PF19335"/>
    </source>
</evidence>
<dbReference type="InterPro" id="IPR045800">
    <property type="entry name" value="HMBD"/>
</dbReference>
<evidence type="ECO:0000256" key="1">
    <source>
        <dbReference type="ARBA" id="ARBA00009477"/>
    </source>
</evidence>
<comment type="similarity">
    <text evidence="1">Belongs to the membrane fusion protein (MFP) (TC 8.A.1) family.</text>
</comment>
<dbReference type="Gene3D" id="2.40.420.20">
    <property type="match status" value="1"/>
</dbReference>
<keyword evidence="2" id="KW-0813">Transport</keyword>
<evidence type="ECO:0000256" key="2">
    <source>
        <dbReference type="ARBA" id="ARBA00022448"/>
    </source>
</evidence>
<dbReference type="FunFam" id="2.40.30.170:FF:000010">
    <property type="entry name" value="Efflux RND transporter periplasmic adaptor subunit"/>
    <property type="match status" value="1"/>
</dbReference>
<dbReference type="InterPro" id="IPR051909">
    <property type="entry name" value="MFP_Cation_Efflux"/>
</dbReference>
<sequence length="594" mass="66088">MKNNKIVIYIAVLSVGVLLGWLLFGGTTHTETEHNHNAVAESNQMWTCSMHPQIMQPETGDCPICGMDLIPAETSAVGLMADQFKLSENAVALANIQTSIVGNGNLDRDAGFVLSGKITENENETATMPAHFNGRIEKLYVNSLGEKVNKGQAVAKIYSPELIAAQQELIVAYKLKASQPQLYNAVRNKFKNWMIHGNQLDEVEQTGQVKTSFTIYSHVSGVVTEISINEGSHIMDGKPIFKVSNLKTVWANFDVYENQIGQFKTSQEVMVSTKAYPDKIFKGKVDFIDPILDTNTRTVKLRVVLNNSDDALKPGMFVEGKVKSNTFITKETVLMIPSTAVLWTGKRSVVYIKANPDEPIFEMRDITIGNQIGEHYEVLNGLSAGNEIVTQGTFTVDAAAQLQGKKSMMNKDGGKVMTGHEGHLGMGNMASENNENHSNMNERVEVSKEFQKQLKVVFNDYIKLKDVLVKDDLKNVVVASKQLLTNLSNVDMALLTDKETHKHWMDIEKKIKADATSLSKSSKIEDQRRYFKSLSSHLTNAIEVFGINEKVYHQFCPMGDDNKGAYWLSKEENVVNPYFGGEMLTCGEVKQIIE</sequence>
<dbReference type="PANTHER" id="PTHR30097:SF4">
    <property type="entry name" value="SLR6042 PROTEIN"/>
    <property type="match status" value="1"/>
</dbReference>
<feature type="domain" description="DUF3347" evidence="4">
    <location>
        <begin position="457"/>
        <end position="549"/>
    </location>
</feature>
<dbReference type="RefSeq" id="WP_092470929.1">
    <property type="nucleotide sequence ID" value="NZ_FNCZ01000012.1"/>
</dbReference>
<feature type="domain" description="Heavy metal binding" evidence="5">
    <location>
        <begin position="46"/>
        <end position="72"/>
    </location>
</feature>
<dbReference type="EMBL" id="FNCZ01000012">
    <property type="protein sequence ID" value="SDI53908.1"/>
    <property type="molecule type" value="Genomic_DNA"/>
</dbReference>
<dbReference type="Pfam" id="PF11827">
    <property type="entry name" value="DUF3347"/>
    <property type="match status" value="1"/>
</dbReference>
<dbReference type="InterPro" id="IPR021782">
    <property type="entry name" value="DUF3347"/>
</dbReference>
<dbReference type="GO" id="GO:0022857">
    <property type="term" value="F:transmembrane transporter activity"/>
    <property type="evidence" value="ECO:0007669"/>
    <property type="project" value="InterPro"/>
</dbReference>
<feature type="domain" description="CusB-like barrel-sandwich hybrid" evidence="7">
    <location>
        <begin position="127"/>
        <end position="243"/>
    </location>
</feature>
<evidence type="ECO:0000256" key="3">
    <source>
        <dbReference type="SAM" id="Phobius"/>
    </source>
</evidence>
<keyword evidence="3" id="KW-0812">Transmembrane</keyword>
<dbReference type="InterPro" id="IPR058790">
    <property type="entry name" value="BSH_CusB"/>
</dbReference>
<evidence type="ECO:0000259" key="6">
    <source>
        <dbReference type="Pfam" id="PF25869"/>
    </source>
</evidence>
<dbReference type="GO" id="GO:0016020">
    <property type="term" value="C:membrane"/>
    <property type="evidence" value="ECO:0007669"/>
    <property type="project" value="InterPro"/>
</dbReference>
<name>A0A1G8LDW1_9FLAO</name>
<dbReference type="Pfam" id="PF25975">
    <property type="entry name" value="CzcB_C"/>
    <property type="match status" value="1"/>
</dbReference>
<dbReference type="SUPFAM" id="SSF111369">
    <property type="entry name" value="HlyD-like secretion proteins"/>
    <property type="match status" value="1"/>
</dbReference>
<feature type="transmembrane region" description="Helical" evidence="3">
    <location>
        <begin position="7"/>
        <end position="24"/>
    </location>
</feature>
<dbReference type="InterPro" id="IPR006143">
    <property type="entry name" value="RND_pump_MFP"/>
</dbReference>
<dbReference type="Proteomes" id="UP000199492">
    <property type="component" value="Unassembled WGS sequence"/>
</dbReference>
<dbReference type="InterPro" id="IPR058792">
    <property type="entry name" value="Beta-barrel_RND_2"/>
</dbReference>
<dbReference type="AlphaFoldDB" id="A0A1G8LDW1"/>
<feature type="domain" description="CzcB-like C-terminal circularly permuted SH3-like" evidence="9">
    <location>
        <begin position="335"/>
        <end position="396"/>
    </location>
</feature>
<dbReference type="Pfam" id="PF19335">
    <property type="entry name" value="HMBD"/>
    <property type="match status" value="1"/>
</dbReference>
<dbReference type="GO" id="GO:0015679">
    <property type="term" value="P:plasma membrane copper ion transport"/>
    <property type="evidence" value="ECO:0007669"/>
    <property type="project" value="TreeGrafter"/>
</dbReference>
<dbReference type="Pfam" id="PF25919">
    <property type="entry name" value="BSH_CusB"/>
    <property type="match status" value="1"/>
</dbReference>
<dbReference type="GO" id="GO:0060003">
    <property type="term" value="P:copper ion export"/>
    <property type="evidence" value="ECO:0007669"/>
    <property type="project" value="TreeGrafter"/>
</dbReference>
<dbReference type="GO" id="GO:0046914">
    <property type="term" value="F:transition metal ion binding"/>
    <property type="evidence" value="ECO:0007669"/>
    <property type="project" value="TreeGrafter"/>
</dbReference>
<organism evidence="10 11">
    <name type="scientific">Winogradskyella thalassocola</name>
    <dbReference type="NCBI Taxonomy" id="262004"/>
    <lineage>
        <taxon>Bacteria</taxon>
        <taxon>Pseudomonadati</taxon>
        <taxon>Bacteroidota</taxon>
        <taxon>Flavobacteriia</taxon>
        <taxon>Flavobacteriales</taxon>
        <taxon>Flavobacteriaceae</taxon>
        <taxon>Winogradskyella</taxon>
    </lineage>
</organism>
<proteinExistence type="inferred from homology"/>
<feature type="domain" description="CusB-like three alpha-helical bundle" evidence="6">
    <location>
        <begin position="161"/>
        <end position="211"/>
    </location>
</feature>
<evidence type="ECO:0000259" key="9">
    <source>
        <dbReference type="Pfam" id="PF25975"/>
    </source>
</evidence>
<reference evidence="11" key="1">
    <citation type="submission" date="2016-10" db="EMBL/GenBank/DDBJ databases">
        <authorList>
            <person name="Varghese N."/>
            <person name="Submissions S."/>
        </authorList>
    </citation>
    <scope>NUCLEOTIDE SEQUENCE [LARGE SCALE GENOMIC DNA]</scope>
    <source>
        <strain evidence="11">DSM 15363</strain>
    </source>
</reference>
<dbReference type="GO" id="GO:0030288">
    <property type="term" value="C:outer membrane-bounded periplasmic space"/>
    <property type="evidence" value="ECO:0007669"/>
    <property type="project" value="TreeGrafter"/>
</dbReference>
<evidence type="ECO:0000259" key="8">
    <source>
        <dbReference type="Pfam" id="PF25954"/>
    </source>
</evidence>
<dbReference type="Gene3D" id="2.40.30.170">
    <property type="match status" value="1"/>
</dbReference>
<dbReference type="NCBIfam" id="TIGR01730">
    <property type="entry name" value="RND_mfp"/>
    <property type="match status" value="1"/>
</dbReference>
<dbReference type="InterPro" id="IPR058649">
    <property type="entry name" value="CzcB_C"/>
</dbReference>
<feature type="domain" description="CusB-like beta-barrel" evidence="8">
    <location>
        <begin position="248"/>
        <end position="324"/>
    </location>
</feature>
<evidence type="ECO:0000259" key="4">
    <source>
        <dbReference type="Pfam" id="PF11827"/>
    </source>
</evidence>
<evidence type="ECO:0000313" key="10">
    <source>
        <dbReference type="EMBL" id="SDI53908.1"/>
    </source>
</evidence>
<keyword evidence="3" id="KW-1133">Transmembrane helix</keyword>